<name>A0A8H4B513_GIGMA</name>
<keyword evidence="2" id="KW-1185">Reference proteome</keyword>
<protein>
    <submittedName>
        <fullName evidence="1">Uncharacterized protein</fullName>
    </submittedName>
</protein>
<organism evidence="1 2">
    <name type="scientific">Gigaspora margarita</name>
    <dbReference type="NCBI Taxonomy" id="4874"/>
    <lineage>
        <taxon>Eukaryota</taxon>
        <taxon>Fungi</taxon>
        <taxon>Fungi incertae sedis</taxon>
        <taxon>Mucoromycota</taxon>
        <taxon>Glomeromycotina</taxon>
        <taxon>Glomeromycetes</taxon>
        <taxon>Diversisporales</taxon>
        <taxon>Gigasporaceae</taxon>
        <taxon>Gigaspora</taxon>
    </lineage>
</organism>
<dbReference type="EMBL" id="WTPW01000014">
    <property type="protein sequence ID" value="KAF0560084.1"/>
    <property type="molecule type" value="Genomic_DNA"/>
</dbReference>
<gene>
    <name evidence="1" type="ORF">F8M41_003418</name>
</gene>
<comment type="caution">
    <text evidence="1">The sequence shown here is derived from an EMBL/GenBank/DDBJ whole genome shotgun (WGS) entry which is preliminary data.</text>
</comment>
<dbReference type="Proteomes" id="UP000439903">
    <property type="component" value="Unassembled WGS sequence"/>
</dbReference>
<dbReference type="AlphaFoldDB" id="A0A8H4B513"/>
<dbReference type="OrthoDB" id="3363286at2759"/>
<reference evidence="1 2" key="1">
    <citation type="journal article" date="2019" name="Environ. Microbiol.">
        <title>At the nexus of three kingdoms: the genome of the mycorrhizal fungus Gigaspora margarita provides insights into plant, endobacterial and fungal interactions.</title>
        <authorList>
            <person name="Venice F."/>
            <person name="Ghignone S."/>
            <person name="Salvioli di Fossalunga A."/>
            <person name="Amselem J."/>
            <person name="Novero M."/>
            <person name="Xianan X."/>
            <person name="Sedzielewska Toro K."/>
            <person name="Morin E."/>
            <person name="Lipzen A."/>
            <person name="Grigoriev I.V."/>
            <person name="Henrissat B."/>
            <person name="Martin F.M."/>
            <person name="Bonfante P."/>
        </authorList>
    </citation>
    <scope>NUCLEOTIDE SEQUENCE [LARGE SCALE GENOMIC DNA]</scope>
    <source>
        <strain evidence="1 2">BEG34</strain>
    </source>
</reference>
<evidence type="ECO:0000313" key="1">
    <source>
        <dbReference type="EMBL" id="KAF0560084.1"/>
    </source>
</evidence>
<evidence type="ECO:0000313" key="2">
    <source>
        <dbReference type="Proteomes" id="UP000439903"/>
    </source>
</evidence>
<accession>A0A8H4B513</accession>
<proteinExistence type="predicted"/>
<sequence length="208" mass="24038">MNPYDFLVKIIKAYDEKTKSTWVVPDFEEYGGIKRPGYKDFFNSVATQSFPAKRDRVLLRVLSGTSPKLITNNNNDTIPFSYKIKTGSLNDKDNENGNLKFYIENKDAIDELQCVFVLDHLAHNDNHGKNNEDNVKTLSTQSEEKMDYQIKQNHQSQVTLSQIPLKPFGTIHPITFLEKTTKCVCKMYHFIMFNVFGIPEVLEDLKDF</sequence>